<evidence type="ECO:0000256" key="12">
    <source>
        <dbReference type="RuleBase" id="RU003476"/>
    </source>
</evidence>
<dbReference type="InterPro" id="IPR015797">
    <property type="entry name" value="NUDIX_hydrolase-like_dom_sf"/>
</dbReference>
<dbReference type="GO" id="GO:0035539">
    <property type="term" value="F:8-oxo-7,8-dihydrodeoxyguanosine triphosphate pyrophosphatase activity"/>
    <property type="evidence" value="ECO:0007669"/>
    <property type="project" value="UniProtKB-EC"/>
</dbReference>
<evidence type="ECO:0000259" key="14">
    <source>
        <dbReference type="PROSITE" id="PS51462"/>
    </source>
</evidence>
<keyword evidence="5" id="KW-0479">Metal-binding</keyword>
<evidence type="ECO:0000256" key="6">
    <source>
        <dbReference type="ARBA" id="ARBA00022763"/>
    </source>
</evidence>
<comment type="similarity">
    <text evidence="2 12">Belongs to the Nudix hydrolase family.</text>
</comment>
<evidence type="ECO:0000256" key="3">
    <source>
        <dbReference type="ARBA" id="ARBA00022457"/>
    </source>
</evidence>
<dbReference type="Gene3D" id="3.90.79.10">
    <property type="entry name" value="Nucleoside Triphosphate Pyrophosphohydrolase"/>
    <property type="match status" value="1"/>
</dbReference>
<evidence type="ECO:0000313" key="16">
    <source>
        <dbReference type="Proteomes" id="UP000473525"/>
    </source>
</evidence>
<feature type="domain" description="Nudix hydrolase" evidence="14">
    <location>
        <begin position="1"/>
        <end position="123"/>
    </location>
</feature>
<evidence type="ECO:0000256" key="1">
    <source>
        <dbReference type="ARBA" id="ARBA00001946"/>
    </source>
</evidence>
<gene>
    <name evidence="15" type="ORF">GON03_17025</name>
</gene>
<keyword evidence="8" id="KW-0460">Magnesium</keyword>
<dbReference type="InterPro" id="IPR020476">
    <property type="entry name" value="Nudix_hydrolase"/>
</dbReference>
<proteinExistence type="inferred from homology"/>
<dbReference type="InterPro" id="IPR047127">
    <property type="entry name" value="MutT-like"/>
</dbReference>
<dbReference type="GO" id="GO:0008413">
    <property type="term" value="F:8-oxo-7,8-dihydroguanosine triphosphate pyrophosphatase activity"/>
    <property type="evidence" value="ECO:0007669"/>
    <property type="project" value="TreeGrafter"/>
</dbReference>
<dbReference type="PANTHER" id="PTHR47707">
    <property type="entry name" value="8-OXO-DGTP DIPHOSPHATASE"/>
    <property type="match status" value="1"/>
</dbReference>
<keyword evidence="3" id="KW-0515">Mutator protein</keyword>
<evidence type="ECO:0000256" key="10">
    <source>
        <dbReference type="ARBA" id="ARBA00035861"/>
    </source>
</evidence>
<dbReference type="CDD" id="cd03425">
    <property type="entry name" value="NUDIX_MutT_NudA_like"/>
    <property type="match status" value="1"/>
</dbReference>
<dbReference type="GO" id="GO:0006281">
    <property type="term" value="P:DNA repair"/>
    <property type="evidence" value="ECO:0007669"/>
    <property type="project" value="UniProtKB-KW"/>
</dbReference>
<dbReference type="Pfam" id="PF00293">
    <property type="entry name" value="NUDIX"/>
    <property type="match status" value="1"/>
</dbReference>
<dbReference type="AlphaFoldDB" id="A0A6L6XU06"/>
<evidence type="ECO:0000256" key="11">
    <source>
        <dbReference type="ARBA" id="ARBA00038905"/>
    </source>
</evidence>
<dbReference type="RefSeq" id="WP_157344063.1">
    <property type="nucleotide sequence ID" value="NZ_WSEK01000004.1"/>
</dbReference>
<sequence>MAAVVGAAIVRDGRVLAARRTEPPELAGLWEFPGGKVEPGESPEQALVREIREELGVTVRLDRWLDLEVDIAGGWVLTVGVAQIVEGTPTLSDHDELRWLGPDELGGVPWGAPDVPFLPEVAALLREAGPAGPRGIFFDEEDARSVAARLAAAGYSARVERERLAGEDDDEAHPWAVLTDAPELVLDLLVDEFDGWLDVEEPQPAHPPLDLPTQPRRIKRVGDAQ</sequence>
<comment type="catalytic activity">
    <reaction evidence="10">
        <text>8-oxo-dGTP + H2O = 8-oxo-dGMP + diphosphate + H(+)</text>
        <dbReference type="Rhea" id="RHEA:31575"/>
        <dbReference type="ChEBI" id="CHEBI:15377"/>
        <dbReference type="ChEBI" id="CHEBI:15378"/>
        <dbReference type="ChEBI" id="CHEBI:33019"/>
        <dbReference type="ChEBI" id="CHEBI:63224"/>
        <dbReference type="ChEBI" id="CHEBI:77896"/>
        <dbReference type="EC" id="3.6.1.55"/>
    </reaction>
</comment>
<protein>
    <recommendedName>
        <fullName evidence="11">8-oxo-dGTP diphosphatase</fullName>
        <ecNumber evidence="11">3.6.1.55</ecNumber>
    </recommendedName>
</protein>
<name>A0A6L6XU06_9ACTN</name>
<dbReference type="EMBL" id="WSEK01000004">
    <property type="protein sequence ID" value="MVQ50891.1"/>
    <property type="molecule type" value="Genomic_DNA"/>
</dbReference>
<comment type="caution">
    <text evidence="15">The sequence shown here is derived from an EMBL/GenBank/DDBJ whole genome shotgun (WGS) entry which is preliminary data.</text>
</comment>
<organism evidence="15 16">
    <name type="scientific">Nocardioides agri</name>
    <dbReference type="NCBI Taxonomy" id="2682843"/>
    <lineage>
        <taxon>Bacteria</taxon>
        <taxon>Bacillati</taxon>
        <taxon>Actinomycetota</taxon>
        <taxon>Actinomycetes</taxon>
        <taxon>Propionibacteriales</taxon>
        <taxon>Nocardioidaceae</taxon>
        <taxon>Nocardioides</taxon>
    </lineage>
</organism>
<keyword evidence="6" id="KW-0227">DNA damage</keyword>
<keyword evidence="16" id="KW-1185">Reference proteome</keyword>
<dbReference type="EC" id="3.6.1.55" evidence="11"/>
<comment type="cofactor">
    <cofactor evidence="1">
        <name>Mg(2+)</name>
        <dbReference type="ChEBI" id="CHEBI:18420"/>
    </cofactor>
</comment>
<accession>A0A6L6XU06</accession>
<dbReference type="SUPFAM" id="SSF55811">
    <property type="entry name" value="Nudix"/>
    <property type="match status" value="1"/>
</dbReference>
<keyword evidence="7 12" id="KW-0378">Hydrolase</keyword>
<keyword evidence="9" id="KW-0234">DNA repair</keyword>
<evidence type="ECO:0000313" key="15">
    <source>
        <dbReference type="EMBL" id="MVQ50891.1"/>
    </source>
</evidence>
<evidence type="ECO:0000256" key="8">
    <source>
        <dbReference type="ARBA" id="ARBA00022842"/>
    </source>
</evidence>
<dbReference type="PANTHER" id="PTHR47707:SF1">
    <property type="entry name" value="NUDIX HYDROLASE FAMILY PROTEIN"/>
    <property type="match status" value="1"/>
</dbReference>
<evidence type="ECO:0000256" key="4">
    <source>
        <dbReference type="ARBA" id="ARBA00022705"/>
    </source>
</evidence>
<reference evidence="15 16" key="1">
    <citation type="submission" date="2019-12" db="EMBL/GenBank/DDBJ databases">
        <authorList>
            <person name="Huq M.A."/>
        </authorList>
    </citation>
    <scope>NUCLEOTIDE SEQUENCE [LARGE SCALE GENOMIC DNA]</scope>
    <source>
        <strain evidence="15 16">MAH-18</strain>
    </source>
</reference>
<keyword evidence="4" id="KW-0235">DNA replication</keyword>
<evidence type="ECO:0000256" key="13">
    <source>
        <dbReference type="SAM" id="MobiDB-lite"/>
    </source>
</evidence>
<dbReference type="PROSITE" id="PS00893">
    <property type="entry name" value="NUDIX_BOX"/>
    <property type="match status" value="1"/>
</dbReference>
<dbReference type="PRINTS" id="PR00502">
    <property type="entry name" value="NUDIXFAMILY"/>
</dbReference>
<feature type="region of interest" description="Disordered" evidence="13">
    <location>
        <begin position="199"/>
        <end position="225"/>
    </location>
</feature>
<dbReference type="GO" id="GO:0006260">
    <property type="term" value="P:DNA replication"/>
    <property type="evidence" value="ECO:0007669"/>
    <property type="project" value="UniProtKB-KW"/>
</dbReference>
<evidence type="ECO:0000256" key="9">
    <source>
        <dbReference type="ARBA" id="ARBA00023204"/>
    </source>
</evidence>
<evidence type="ECO:0000256" key="2">
    <source>
        <dbReference type="ARBA" id="ARBA00005582"/>
    </source>
</evidence>
<dbReference type="PROSITE" id="PS51462">
    <property type="entry name" value="NUDIX"/>
    <property type="match status" value="1"/>
</dbReference>
<evidence type="ECO:0000256" key="7">
    <source>
        <dbReference type="ARBA" id="ARBA00022801"/>
    </source>
</evidence>
<evidence type="ECO:0000256" key="5">
    <source>
        <dbReference type="ARBA" id="ARBA00022723"/>
    </source>
</evidence>
<dbReference type="GO" id="GO:0046872">
    <property type="term" value="F:metal ion binding"/>
    <property type="evidence" value="ECO:0007669"/>
    <property type="project" value="UniProtKB-KW"/>
</dbReference>
<dbReference type="InterPro" id="IPR020084">
    <property type="entry name" value="NUDIX_hydrolase_CS"/>
</dbReference>
<dbReference type="GO" id="GO:0044715">
    <property type="term" value="F:8-oxo-dGDP phosphatase activity"/>
    <property type="evidence" value="ECO:0007669"/>
    <property type="project" value="TreeGrafter"/>
</dbReference>
<dbReference type="Proteomes" id="UP000473525">
    <property type="component" value="Unassembled WGS sequence"/>
</dbReference>
<dbReference type="InterPro" id="IPR000086">
    <property type="entry name" value="NUDIX_hydrolase_dom"/>
</dbReference>
<dbReference type="GO" id="GO:0044716">
    <property type="term" value="F:8-oxo-GDP phosphatase activity"/>
    <property type="evidence" value="ECO:0007669"/>
    <property type="project" value="TreeGrafter"/>
</dbReference>